<dbReference type="Pfam" id="PF13923">
    <property type="entry name" value="zf-C3HC4_2"/>
    <property type="match status" value="1"/>
</dbReference>
<protein>
    <recommendedName>
        <fullName evidence="2">RING-type E3 ubiquitin transferase</fullName>
        <ecNumber evidence="2">2.3.2.27</ecNumber>
    </recommendedName>
</protein>
<evidence type="ECO:0000256" key="1">
    <source>
        <dbReference type="ARBA" id="ARBA00000900"/>
    </source>
</evidence>
<keyword evidence="8" id="KW-0804">Transcription</keyword>
<dbReference type="GO" id="GO:0008270">
    <property type="term" value="F:zinc ion binding"/>
    <property type="evidence" value="ECO:0007669"/>
    <property type="project" value="UniProtKB-KW"/>
</dbReference>
<evidence type="ECO:0000259" key="10">
    <source>
        <dbReference type="PROSITE" id="PS50089"/>
    </source>
</evidence>
<evidence type="ECO:0000256" key="5">
    <source>
        <dbReference type="ARBA" id="ARBA00022771"/>
    </source>
</evidence>
<evidence type="ECO:0000256" key="4">
    <source>
        <dbReference type="ARBA" id="ARBA00022723"/>
    </source>
</evidence>
<keyword evidence="7" id="KW-0805">Transcription regulation</keyword>
<reference evidence="11" key="2">
    <citation type="submission" date="2025-08" db="UniProtKB">
        <authorList>
            <consortium name="Ensembl"/>
        </authorList>
    </citation>
    <scope>IDENTIFICATION</scope>
</reference>
<evidence type="ECO:0000256" key="9">
    <source>
        <dbReference type="PROSITE-ProRule" id="PRU00175"/>
    </source>
</evidence>
<dbReference type="InterPro" id="IPR017907">
    <property type="entry name" value="Znf_RING_CS"/>
</dbReference>
<dbReference type="SUPFAM" id="SSF57850">
    <property type="entry name" value="RING/U-box"/>
    <property type="match status" value="1"/>
</dbReference>
<comment type="catalytic activity">
    <reaction evidence="1">
        <text>S-ubiquitinyl-[E2 ubiquitin-conjugating enzyme]-L-cysteine + [acceptor protein]-L-lysine = [E2 ubiquitin-conjugating enzyme]-L-cysteine + N(6)-ubiquitinyl-[acceptor protein]-L-lysine.</text>
        <dbReference type="EC" id="2.3.2.27"/>
    </reaction>
</comment>
<dbReference type="AlphaFoldDB" id="A0A8C3BED6"/>
<dbReference type="GO" id="GO:0000209">
    <property type="term" value="P:protein polyubiquitination"/>
    <property type="evidence" value="ECO:0007669"/>
    <property type="project" value="TreeGrafter"/>
</dbReference>
<accession>A0A8C3BED6</accession>
<keyword evidence="3" id="KW-0808">Transferase</keyword>
<feature type="domain" description="RING-type" evidence="10">
    <location>
        <begin position="14"/>
        <end position="53"/>
    </location>
</feature>
<dbReference type="Ensembl" id="ENSCMMT00000004486.1">
    <property type="protein sequence ID" value="ENSCMMP00000004013.1"/>
    <property type="gene ID" value="ENSCMMG00000002546.1"/>
</dbReference>
<evidence type="ECO:0000256" key="2">
    <source>
        <dbReference type="ARBA" id="ARBA00012483"/>
    </source>
</evidence>
<dbReference type="PROSITE" id="PS50089">
    <property type="entry name" value="ZF_RING_2"/>
    <property type="match status" value="1"/>
</dbReference>
<dbReference type="GO" id="GO:0006513">
    <property type="term" value="P:protein monoubiquitination"/>
    <property type="evidence" value="ECO:0007669"/>
    <property type="project" value="TreeGrafter"/>
</dbReference>
<evidence type="ECO:0000256" key="3">
    <source>
        <dbReference type="ARBA" id="ARBA00022679"/>
    </source>
</evidence>
<keyword evidence="5 9" id="KW-0863">Zinc-finger</keyword>
<dbReference type="Proteomes" id="UP000694556">
    <property type="component" value="Chromosome 2"/>
</dbReference>
<evidence type="ECO:0000313" key="11">
    <source>
        <dbReference type="Ensembl" id="ENSCMMP00000004013.1"/>
    </source>
</evidence>
<dbReference type="GO" id="GO:0061630">
    <property type="term" value="F:ubiquitin protein ligase activity"/>
    <property type="evidence" value="ECO:0007669"/>
    <property type="project" value="UniProtKB-EC"/>
</dbReference>
<dbReference type="PANTHER" id="PTHR46077:SF1">
    <property type="entry name" value="TOP1 BINDING ARGININE_SERINE RICH PROTEIN, E3 UBIQUITIN LIGASE"/>
    <property type="match status" value="1"/>
</dbReference>
<dbReference type="InterPro" id="IPR013083">
    <property type="entry name" value="Znf_RING/FYVE/PHD"/>
</dbReference>
<organism evidence="11 12">
    <name type="scientific">Cairina moschata</name>
    <name type="common">Muscovy duck</name>
    <dbReference type="NCBI Taxonomy" id="8855"/>
    <lineage>
        <taxon>Eukaryota</taxon>
        <taxon>Metazoa</taxon>
        <taxon>Chordata</taxon>
        <taxon>Craniata</taxon>
        <taxon>Vertebrata</taxon>
        <taxon>Euteleostomi</taxon>
        <taxon>Archelosauria</taxon>
        <taxon>Archosauria</taxon>
        <taxon>Dinosauria</taxon>
        <taxon>Saurischia</taxon>
        <taxon>Theropoda</taxon>
        <taxon>Coelurosauria</taxon>
        <taxon>Aves</taxon>
        <taxon>Neognathae</taxon>
        <taxon>Galloanserae</taxon>
        <taxon>Anseriformes</taxon>
        <taxon>Anatidae</taxon>
        <taxon>Anatinae</taxon>
        <taxon>Cairina</taxon>
    </lineage>
</organism>
<name>A0A8C3BED6_CAIMO</name>
<evidence type="ECO:0000256" key="6">
    <source>
        <dbReference type="ARBA" id="ARBA00022833"/>
    </source>
</evidence>
<evidence type="ECO:0000313" key="12">
    <source>
        <dbReference type="Proteomes" id="UP000694556"/>
    </source>
</evidence>
<dbReference type="Gene3D" id="3.30.40.10">
    <property type="entry name" value="Zinc/RING finger domain, C3HC4 (zinc finger)"/>
    <property type="match status" value="1"/>
</dbReference>
<dbReference type="InterPro" id="IPR001841">
    <property type="entry name" value="Znf_RING"/>
</dbReference>
<reference evidence="11" key="1">
    <citation type="submission" date="2018-09" db="EMBL/GenBank/DDBJ databases">
        <title>Common duck and Muscovy duck high density SNP chip.</title>
        <authorList>
            <person name="Vignal A."/>
            <person name="Thebault N."/>
            <person name="Warren W.C."/>
        </authorList>
    </citation>
    <scope>NUCLEOTIDE SEQUENCE [LARGE SCALE GENOMIC DNA]</scope>
</reference>
<keyword evidence="12" id="KW-1185">Reference proteome</keyword>
<keyword evidence="4" id="KW-0479">Metal-binding</keyword>
<dbReference type="PANTHER" id="PTHR46077">
    <property type="entry name" value="E3 UBIQUITIN-PROTEIN LIGASE TOPORS"/>
    <property type="match status" value="1"/>
</dbReference>
<dbReference type="EC" id="2.3.2.27" evidence="2"/>
<reference evidence="11" key="3">
    <citation type="submission" date="2025-09" db="UniProtKB">
        <authorList>
            <consortium name="Ensembl"/>
        </authorList>
    </citation>
    <scope>IDENTIFICATION</scope>
</reference>
<dbReference type="SMART" id="SM00184">
    <property type="entry name" value="RING"/>
    <property type="match status" value="1"/>
</dbReference>
<keyword evidence="6" id="KW-0862">Zinc</keyword>
<sequence length="76" mass="8436">AYEQPEEAPGDEMCPICLGPLSSAARVDPCRHSFCLECIHTWAEARNTCPMCRGPIVAVVRLARRPRGRFQPVRVG</sequence>
<evidence type="ECO:0000256" key="8">
    <source>
        <dbReference type="ARBA" id="ARBA00023163"/>
    </source>
</evidence>
<dbReference type="PROSITE" id="PS00518">
    <property type="entry name" value="ZF_RING_1"/>
    <property type="match status" value="1"/>
</dbReference>
<proteinExistence type="predicted"/>
<evidence type="ECO:0000256" key="7">
    <source>
        <dbReference type="ARBA" id="ARBA00023015"/>
    </source>
</evidence>